<proteinExistence type="predicted"/>
<feature type="transmembrane region" description="Helical" evidence="5">
    <location>
        <begin position="21"/>
        <end position="41"/>
    </location>
</feature>
<feature type="transmembrane region" description="Helical" evidence="5">
    <location>
        <begin position="351"/>
        <end position="370"/>
    </location>
</feature>
<protein>
    <submittedName>
        <fullName evidence="7">MFS transporter</fullName>
    </submittedName>
</protein>
<organism evidence="7 8">
    <name type="scientific">Adhaeribacter swui</name>
    <dbReference type="NCBI Taxonomy" id="2086471"/>
    <lineage>
        <taxon>Bacteria</taxon>
        <taxon>Pseudomonadati</taxon>
        <taxon>Bacteroidota</taxon>
        <taxon>Cytophagia</taxon>
        <taxon>Cytophagales</taxon>
        <taxon>Hymenobacteraceae</taxon>
        <taxon>Adhaeribacter</taxon>
    </lineage>
</organism>
<keyword evidence="2 5" id="KW-0812">Transmembrane</keyword>
<feature type="transmembrane region" description="Helical" evidence="5">
    <location>
        <begin position="61"/>
        <end position="81"/>
    </location>
</feature>
<dbReference type="SUPFAM" id="SSF103473">
    <property type="entry name" value="MFS general substrate transporter"/>
    <property type="match status" value="1"/>
</dbReference>
<gene>
    <name evidence="7" type="ORF">HUW51_08200</name>
</gene>
<keyword evidence="3 5" id="KW-1133">Transmembrane helix</keyword>
<dbReference type="CDD" id="cd17316">
    <property type="entry name" value="MFS_SV2_like"/>
    <property type="match status" value="1"/>
</dbReference>
<sequence length="414" mass="44943">MITTSSPTPPSKLKQLLQIPVIVAALGYFVDIYDLLLFSIVRVPSLKSMGLSGDQLLEDGFFLINTQMAGMLVGGVLWGILGDKKGRLSVLFGSILLYSLANIANGFATSVTQYALLRFIAGIGLAGELGAGITLVAEILPKEIRGYGTSLVASVGILGAVLAYFMADLFDWRIAYFIGGGLGLLLLVLRFSVFESGMFTNVKEQEVARGNFFQLFSSGRTFVKYLRCIFIGLPIWFVIGVLVTFSPEFAVAMGVSEPVQAGKSVMFAYLGLSVGDLSSGIISQYFRSRKKVVLGFILLNVVCVLCYLLIDLPSAESVYFTCMALGFSIGYWALFVTIAAEQFGTNIRATVATTVPNFVRGSLIPVIWLFDYFKTHTGLMQSALLVGTLTFIIALVALWGMSETFGKDLDFVER</sequence>
<dbReference type="PANTHER" id="PTHR23508:SF10">
    <property type="entry name" value="CARBOXYLIC ACID TRANSPORTER PROTEIN HOMOLOG"/>
    <property type="match status" value="1"/>
</dbReference>
<dbReference type="GO" id="GO:0005886">
    <property type="term" value="C:plasma membrane"/>
    <property type="evidence" value="ECO:0007669"/>
    <property type="project" value="TreeGrafter"/>
</dbReference>
<evidence type="ECO:0000256" key="2">
    <source>
        <dbReference type="ARBA" id="ARBA00022692"/>
    </source>
</evidence>
<feature type="transmembrane region" description="Helical" evidence="5">
    <location>
        <begin position="173"/>
        <end position="193"/>
    </location>
</feature>
<dbReference type="PANTHER" id="PTHR23508">
    <property type="entry name" value="CARBOXYLIC ACID TRANSPORTER PROTEIN HOMOLOG"/>
    <property type="match status" value="1"/>
</dbReference>
<evidence type="ECO:0000256" key="4">
    <source>
        <dbReference type="ARBA" id="ARBA00023136"/>
    </source>
</evidence>
<feature type="domain" description="Major facilitator superfamily (MFS) profile" evidence="6">
    <location>
        <begin position="20"/>
        <end position="414"/>
    </location>
</feature>
<dbReference type="RefSeq" id="WP_185273490.1">
    <property type="nucleotide sequence ID" value="NZ_CP055156.1"/>
</dbReference>
<reference evidence="7 8" key="1">
    <citation type="journal article" date="2018" name="Int. J. Syst. Evol. Microbiol.">
        <title>Adhaeribacter swui sp. nov., isolated from wet mud.</title>
        <authorList>
            <person name="Kim D.U."/>
            <person name="Kim K.W."/>
            <person name="Kang M.S."/>
            <person name="Kim J.Y."/>
            <person name="Jang J.H."/>
            <person name="Kim M.K."/>
        </authorList>
    </citation>
    <scope>NUCLEOTIDE SEQUENCE [LARGE SCALE GENOMIC DNA]</scope>
    <source>
        <strain evidence="7 8">KCTC 52873</strain>
    </source>
</reference>
<comment type="subcellular location">
    <subcellularLocation>
        <location evidence="1">Membrane</location>
        <topology evidence="1">Multi-pass membrane protein</topology>
    </subcellularLocation>
</comment>
<dbReference type="Gene3D" id="1.20.1250.20">
    <property type="entry name" value="MFS general substrate transporter like domains"/>
    <property type="match status" value="2"/>
</dbReference>
<evidence type="ECO:0000256" key="1">
    <source>
        <dbReference type="ARBA" id="ARBA00004141"/>
    </source>
</evidence>
<dbReference type="GO" id="GO:0046943">
    <property type="term" value="F:carboxylic acid transmembrane transporter activity"/>
    <property type="evidence" value="ECO:0007669"/>
    <property type="project" value="TreeGrafter"/>
</dbReference>
<accession>A0A7G7G6C8</accession>
<evidence type="ECO:0000259" key="6">
    <source>
        <dbReference type="PROSITE" id="PS50850"/>
    </source>
</evidence>
<evidence type="ECO:0000313" key="7">
    <source>
        <dbReference type="EMBL" id="QNF32712.1"/>
    </source>
</evidence>
<feature type="transmembrane region" description="Helical" evidence="5">
    <location>
        <begin position="382"/>
        <end position="401"/>
    </location>
</feature>
<dbReference type="InterPro" id="IPR036259">
    <property type="entry name" value="MFS_trans_sf"/>
</dbReference>
<dbReference type="Pfam" id="PF07690">
    <property type="entry name" value="MFS_1"/>
    <property type="match status" value="1"/>
</dbReference>
<dbReference type="Proteomes" id="UP000515237">
    <property type="component" value="Chromosome"/>
</dbReference>
<feature type="transmembrane region" description="Helical" evidence="5">
    <location>
        <begin position="266"/>
        <end position="286"/>
    </location>
</feature>
<evidence type="ECO:0000256" key="5">
    <source>
        <dbReference type="SAM" id="Phobius"/>
    </source>
</evidence>
<feature type="transmembrane region" description="Helical" evidence="5">
    <location>
        <begin position="293"/>
        <end position="312"/>
    </location>
</feature>
<dbReference type="PROSITE" id="PS50850">
    <property type="entry name" value="MFS"/>
    <property type="match status" value="1"/>
</dbReference>
<evidence type="ECO:0000313" key="8">
    <source>
        <dbReference type="Proteomes" id="UP000515237"/>
    </source>
</evidence>
<name>A0A7G7G6C8_9BACT</name>
<dbReference type="KEGG" id="aswu:HUW51_08200"/>
<dbReference type="InterPro" id="IPR020846">
    <property type="entry name" value="MFS_dom"/>
</dbReference>
<dbReference type="AlphaFoldDB" id="A0A7G7G6C8"/>
<dbReference type="EMBL" id="CP055156">
    <property type="protein sequence ID" value="QNF32712.1"/>
    <property type="molecule type" value="Genomic_DNA"/>
</dbReference>
<keyword evidence="4 5" id="KW-0472">Membrane</keyword>
<evidence type="ECO:0000256" key="3">
    <source>
        <dbReference type="ARBA" id="ARBA00022989"/>
    </source>
</evidence>
<feature type="transmembrane region" description="Helical" evidence="5">
    <location>
        <begin position="114"/>
        <end position="137"/>
    </location>
</feature>
<feature type="transmembrane region" description="Helical" evidence="5">
    <location>
        <begin position="149"/>
        <end position="167"/>
    </location>
</feature>
<feature type="transmembrane region" description="Helical" evidence="5">
    <location>
        <begin position="88"/>
        <end position="108"/>
    </location>
</feature>
<keyword evidence="8" id="KW-1185">Reference proteome</keyword>
<feature type="transmembrane region" description="Helical" evidence="5">
    <location>
        <begin position="318"/>
        <end position="339"/>
    </location>
</feature>
<dbReference type="InterPro" id="IPR011701">
    <property type="entry name" value="MFS"/>
</dbReference>
<feature type="transmembrane region" description="Helical" evidence="5">
    <location>
        <begin position="225"/>
        <end position="246"/>
    </location>
</feature>